<dbReference type="KEGG" id="pprf:DPRO_3284"/>
<dbReference type="OrthoDB" id="9830077at2"/>
<evidence type="ECO:0000313" key="2">
    <source>
        <dbReference type="EMBL" id="SOB60196.1"/>
    </source>
</evidence>
<feature type="region of interest" description="Disordered" evidence="1">
    <location>
        <begin position="142"/>
        <end position="170"/>
    </location>
</feature>
<proteinExistence type="predicted"/>
<keyword evidence="3" id="KW-1185">Reference proteome</keyword>
<dbReference type="Proteomes" id="UP000219215">
    <property type="component" value="Chromosome DPRO"/>
</dbReference>
<dbReference type="RefSeq" id="WP_097012955.1">
    <property type="nucleotide sequence ID" value="NZ_LT907975.1"/>
</dbReference>
<organism evidence="2 3">
    <name type="scientific">Pseudodesulfovibrio profundus</name>
    <dbReference type="NCBI Taxonomy" id="57320"/>
    <lineage>
        <taxon>Bacteria</taxon>
        <taxon>Pseudomonadati</taxon>
        <taxon>Thermodesulfobacteriota</taxon>
        <taxon>Desulfovibrionia</taxon>
        <taxon>Desulfovibrionales</taxon>
        <taxon>Desulfovibrionaceae</taxon>
    </lineage>
</organism>
<dbReference type="AlphaFoldDB" id="A0A2C8FCE0"/>
<dbReference type="EMBL" id="LT907975">
    <property type="protein sequence ID" value="SOB60196.1"/>
    <property type="molecule type" value="Genomic_DNA"/>
</dbReference>
<protein>
    <submittedName>
        <fullName evidence="2">Uncharacterized protein</fullName>
    </submittedName>
</protein>
<evidence type="ECO:0000313" key="3">
    <source>
        <dbReference type="Proteomes" id="UP000219215"/>
    </source>
</evidence>
<evidence type="ECO:0000256" key="1">
    <source>
        <dbReference type="SAM" id="MobiDB-lite"/>
    </source>
</evidence>
<accession>A0A2C8FCE0</accession>
<reference evidence="3" key="1">
    <citation type="submission" date="2017-09" db="EMBL/GenBank/DDBJ databases">
        <authorList>
            <person name="Regsiter A."/>
            <person name="William W."/>
        </authorList>
    </citation>
    <scope>NUCLEOTIDE SEQUENCE [LARGE SCALE GENOMIC DNA]</scope>
    <source>
        <strain evidence="3">500-1</strain>
    </source>
</reference>
<sequence length="246" mass="28602">MSIMAKGWSWSGVNLNVLPEIDFDKLEKQIDLQLTQDTRELIKIGLSDYICQMRGWKDKPSPKSRKASLKRIVKACKVLEPIFELDSPGISNEDEYDPLKLHEWKCIMPLGQYSFDGEAVADYLARCRGQAEDELKAMIRREEERKEEERKKGKEEKSKKIEKKNDKPGPRKDFARPLCLEWLHKVFVEAGGDGRIKRYDNVYTGPFYLFAGKLFSLIGVPLSPGSIYENLQSSLYYKWYLQRIKP</sequence>
<gene>
    <name evidence="2" type="ORF">DPRO_3284</name>
</gene>
<name>A0A2C8FCE0_9BACT</name>